<evidence type="ECO:0000313" key="1">
    <source>
        <dbReference type="EMBL" id="KAJ8681541.1"/>
    </source>
</evidence>
<sequence length="195" mass="22722">MAQSFYVDFLNKYQYFRSPDGTDPVHKIMGLTKIGWLASGYLTLIDTCLITRTRNAAQFFNTAGFYFVPITGMCLTFSTVTYAMTNLRKKDDHWNYVAGALASGFVFQQWAKKIEVTGPATFLFVIYAVMKKEAFMNPDRYGHGLKLFVPQEVPTRWMLPWRNVPYRDYTGELRWEPEKDYYTHFDYKIPADNSS</sequence>
<gene>
    <name evidence="1" type="ORF">QAD02_017333</name>
</gene>
<name>A0ACC2PEW1_9HYME</name>
<accession>A0ACC2PEW1</accession>
<protein>
    <submittedName>
        <fullName evidence="1">Uncharacterized protein</fullName>
    </submittedName>
</protein>
<organism evidence="1 2">
    <name type="scientific">Eretmocerus hayati</name>
    <dbReference type="NCBI Taxonomy" id="131215"/>
    <lineage>
        <taxon>Eukaryota</taxon>
        <taxon>Metazoa</taxon>
        <taxon>Ecdysozoa</taxon>
        <taxon>Arthropoda</taxon>
        <taxon>Hexapoda</taxon>
        <taxon>Insecta</taxon>
        <taxon>Pterygota</taxon>
        <taxon>Neoptera</taxon>
        <taxon>Endopterygota</taxon>
        <taxon>Hymenoptera</taxon>
        <taxon>Apocrita</taxon>
        <taxon>Proctotrupomorpha</taxon>
        <taxon>Chalcidoidea</taxon>
        <taxon>Aphelinidae</taxon>
        <taxon>Aphelininae</taxon>
        <taxon>Eretmocerus</taxon>
    </lineage>
</organism>
<proteinExistence type="predicted"/>
<dbReference type="Proteomes" id="UP001239111">
    <property type="component" value="Chromosome 1"/>
</dbReference>
<evidence type="ECO:0000313" key="2">
    <source>
        <dbReference type="Proteomes" id="UP001239111"/>
    </source>
</evidence>
<dbReference type="EMBL" id="CM056741">
    <property type="protein sequence ID" value="KAJ8681541.1"/>
    <property type="molecule type" value="Genomic_DNA"/>
</dbReference>
<comment type="caution">
    <text evidence="1">The sequence shown here is derived from an EMBL/GenBank/DDBJ whole genome shotgun (WGS) entry which is preliminary data.</text>
</comment>
<keyword evidence="2" id="KW-1185">Reference proteome</keyword>
<reference evidence="1" key="1">
    <citation type="submission" date="2023-04" db="EMBL/GenBank/DDBJ databases">
        <title>A chromosome-level genome assembly of the parasitoid wasp Eretmocerus hayati.</title>
        <authorList>
            <person name="Zhong Y."/>
            <person name="Liu S."/>
            <person name="Liu Y."/>
        </authorList>
    </citation>
    <scope>NUCLEOTIDE SEQUENCE</scope>
    <source>
        <strain evidence="1">ZJU_SS_LIU_2023</strain>
    </source>
</reference>